<feature type="transmembrane region" description="Helical" evidence="14">
    <location>
        <begin position="112"/>
        <end position="141"/>
    </location>
</feature>
<keyword evidence="3" id="KW-0813">Transport</keyword>
<keyword evidence="8" id="KW-0915">Sodium</keyword>
<keyword evidence="16" id="KW-1185">Reference proteome</keyword>
<feature type="transmembrane region" description="Helical" evidence="14">
    <location>
        <begin position="147"/>
        <end position="170"/>
    </location>
</feature>
<dbReference type="PROSITE" id="PS50283">
    <property type="entry name" value="NA_SOLUT_SYMP_3"/>
    <property type="match status" value="1"/>
</dbReference>
<feature type="transmembrane region" description="Helical" evidence="14">
    <location>
        <begin position="450"/>
        <end position="470"/>
    </location>
</feature>
<evidence type="ECO:0000313" key="15">
    <source>
        <dbReference type="EMBL" id="BBX04912.1"/>
    </source>
</evidence>
<evidence type="ECO:0000256" key="13">
    <source>
        <dbReference type="RuleBase" id="RU362091"/>
    </source>
</evidence>
<evidence type="ECO:0000256" key="5">
    <source>
        <dbReference type="ARBA" id="ARBA00022692"/>
    </source>
</evidence>
<dbReference type="Gene3D" id="1.20.1730.10">
    <property type="entry name" value="Sodium/glucose cotransporter"/>
    <property type="match status" value="1"/>
</dbReference>
<evidence type="ECO:0000256" key="14">
    <source>
        <dbReference type="SAM" id="Phobius"/>
    </source>
</evidence>
<evidence type="ECO:0000256" key="9">
    <source>
        <dbReference type="ARBA" id="ARBA00023065"/>
    </source>
</evidence>
<evidence type="ECO:0000256" key="7">
    <source>
        <dbReference type="ARBA" id="ARBA00022989"/>
    </source>
</evidence>
<feature type="transmembrane region" description="Helical" evidence="14">
    <location>
        <begin position="407"/>
        <end position="430"/>
    </location>
</feature>
<keyword evidence="10 14" id="KW-0472">Membrane</keyword>
<evidence type="ECO:0000256" key="10">
    <source>
        <dbReference type="ARBA" id="ARBA00023136"/>
    </source>
</evidence>
<keyword evidence="7 14" id="KW-1133">Transmembrane helix</keyword>
<dbReference type="PROSITE" id="PS00456">
    <property type="entry name" value="NA_SOLUT_SYMP_1"/>
    <property type="match status" value="1"/>
</dbReference>
<dbReference type="CDD" id="cd11474">
    <property type="entry name" value="SLC5sbd_CHT"/>
    <property type="match status" value="1"/>
</dbReference>
<keyword evidence="9" id="KW-0406">Ion transport</keyword>
<dbReference type="GO" id="GO:0005886">
    <property type="term" value="C:plasma membrane"/>
    <property type="evidence" value="ECO:0007669"/>
    <property type="project" value="UniProtKB-SubCell"/>
</dbReference>
<feature type="transmembrane region" description="Helical" evidence="14">
    <location>
        <begin position="6"/>
        <end position="25"/>
    </location>
</feature>
<evidence type="ECO:0000256" key="12">
    <source>
        <dbReference type="ARBA" id="ARBA00033708"/>
    </source>
</evidence>
<dbReference type="InterPro" id="IPR018212">
    <property type="entry name" value="Na/solute_symporter_CS"/>
</dbReference>
<dbReference type="AlphaFoldDB" id="A0AAD1HGF5"/>
<evidence type="ECO:0000256" key="2">
    <source>
        <dbReference type="ARBA" id="ARBA00006434"/>
    </source>
</evidence>
<evidence type="ECO:0000256" key="6">
    <source>
        <dbReference type="ARBA" id="ARBA00022847"/>
    </source>
</evidence>
<dbReference type="KEGG" id="mmor:MMOR_58480"/>
<dbReference type="Proteomes" id="UP000466681">
    <property type="component" value="Chromosome"/>
</dbReference>
<comment type="subcellular location">
    <subcellularLocation>
        <location evidence="1">Cell membrane</location>
        <topology evidence="1">Multi-pass membrane protein</topology>
    </subcellularLocation>
</comment>
<protein>
    <submittedName>
        <fullName evidence="15">Sodium:solute symporter</fullName>
    </submittedName>
</protein>
<keyword evidence="4" id="KW-1003">Cell membrane</keyword>
<evidence type="ECO:0000256" key="4">
    <source>
        <dbReference type="ARBA" id="ARBA00022475"/>
    </source>
</evidence>
<gene>
    <name evidence="15" type="ORF">MMOR_58480</name>
</gene>
<organism evidence="15 16">
    <name type="scientific">Mycolicibacterium moriokaense</name>
    <dbReference type="NCBI Taxonomy" id="39691"/>
    <lineage>
        <taxon>Bacteria</taxon>
        <taxon>Bacillati</taxon>
        <taxon>Actinomycetota</taxon>
        <taxon>Actinomycetes</taxon>
        <taxon>Mycobacteriales</taxon>
        <taxon>Mycobacteriaceae</taxon>
        <taxon>Mycolicibacterium</taxon>
    </lineage>
</organism>
<sequence>MILLGVGISIAVVVLVGFLASKRIAGDSANFLVGGRMLPLVLVGGALMGSAVDTNATLGNTDLAAEFGFWAGACLPLGLALCLFFTGLFFAKPMNRMGLTSFPDYYRLRFGRVVEIAASVMLIVGFCILVAGNLVAGGFLFNYFLGIPYWLGTVIIAVLAVAYTGTGGLIADAYTAIIQMALVLVGAVGLLIWMASTHGIAIAEGMGPFDMGQMTDPAQGAVINWATLIALGIGDIVAIDFMQRVFAAKSPETARRACFGAATGVVAICVPFGLVVLSAKAFMPEELDGPILFVLLDKYAPLFLTIIVLCGLVGASMSTANGAILAISNVSVRNLGGVRRVHVPGQRDPLLWATRTAMVPMTLVSILIAIYVKQTGILLTLAFDLLLACLVVPFILGLVWRKGTSAAAIVSIVIGLAVRLVLFVMTPTMYGLENTILYIPNGLIDASFDGWPTFIAFAASLVTYVVIALLTPASPIRGLDIRLAEDVDDALAAVEVSEAEPVSAEAEPRLATAP</sequence>
<evidence type="ECO:0000256" key="3">
    <source>
        <dbReference type="ARBA" id="ARBA00022448"/>
    </source>
</evidence>
<evidence type="ECO:0000256" key="11">
    <source>
        <dbReference type="ARBA" id="ARBA00023201"/>
    </source>
</evidence>
<dbReference type="PANTHER" id="PTHR48086">
    <property type="entry name" value="SODIUM/PROLINE SYMPORTER-RELATED"/>
    <property type="match status" value="1"/>
</dbReference>
<feature type="transmembrane region" description="Helical" evidence="14">
    <location>
        <begin position="258"/>
        <end position="279"/>
    </location>
</feature>
<evidence type="ECO:0000256" key="1">
    <source>
        <dbReference type="ARBA" id="ARBA00004651"/>
    </source>
</evidence>
<evidence type="ECO:0000313" key="16">
    <source>
        <dbReference type="Proteomes" id="UP000466681"/>
    </source>
</evidence>
<evidence type="ECO:0000256" key="8">
    <source>
        <dbReference type="ARBA" id="ARBA00023053"/>
    </source>
</evidence>
<accession>A0AAD1HGF5</accession>
<proteinExistence type="inferred from homology"/>
<feature type="transmembrane region" description="Helical" evidence="14">
    <location>
        <begin position="223"/>
        <end position="246"/>
    </location>
</feature>
<dbReference type="RefSeq" id="WP_083150620.1">
    <property type="nucleotide sequence ID" value="NZ_AP022560.1"/>
</dbReference>
<dbReference type="InterPro" id="IPR050277">
    <property type="entry name" value="Sodium:Solute_Symporter"/>
</dbReference>
<reference evidence="15 16" key="1">
    <citation type="journal article" date="2019" name="Emerg. Microbes Infect.">
        <title>Comprehensive subspecies identification of 175 nontuberculous mycobacteria species based on 7547 genomic profiles.</title>
        <authorList>
            <person name="Matsumoto Y."/>
            <person name="Kinjo T."/>
            <person name="Motooka D."/>
            <person name="Nabeya D."/>
            <person name="Jung N."/>
            <person name="Uechi K."/>
            <person name="Horii T."/>
            <person name="Iida T."/>
            <person name="Fujita J."/>
            <person name="Nakamura S."/>
        </authorList>
    </citation>
    <scope>NUCLEOTIDE SEQUENCE [LARGE SCALE GENOMIC DNA]</scope>
    <source>
        <strain evidence="15 16">JCM 6375</strain>
    </source>
</reference>
<dbReference type="GO" id="GO:0046942">
    <property type="term" value="P:carboxylic acid transport"/>
    <property type="evidence" value="ECO:0007669"/>
    <property type="project" value="UniProtKB-ARBA"/>
</dbReference>
<keyword evidence="5 14" id="KW-0812">Transmembrane</keyword>
<name>A0AAD1HGF5_9MYCO</name>
<comment type="catalytic activity">
    <reaction evidence="12">
        <text>L-proline(in) + Na(+)(in) = L-proline(out) + Na(+)(out)</text>
        <dbReference type="Rhea" id="RHEA:28967"/>
        <dbReference type="ChEBI" id="CHEBI:29101"/>
        <dbReference type="ChEBI" id="CHEBI:60039"/>
    </reaction>
</comment>
<feature type="transmembrane region" description="Helical" evidence="14">
    <location>
        <begin position="377"/>
        <end position="400"/>
    </location>
</feature>
<feature type="transmembrane region" description="Helical" evidence="14">
    <location>
        <begin position="299"/>
        <end position="328"/>
    </location>
</feature>
<dbReference type="InterPro" id="IPR001734">
    <property type="entry name" value="Na/solute_symporter"/>
</dbReference>
<comment type="similarity">
    <text evidence="2 13">Belongs to the sodium:solute symporter (SSF) (TC 2.A.21) family.</text>
</comment>
<dbReference type="EMBL" id="AP022560">
    <property type="protein sequence ID" value="BBX04912.1"/>
    <property type="molecule type" value="Genomic_DNA"/>
</dbReference>
<keyword evidence="11" id="KW-0739">Sodium transport</keyword>
<feature type="transmembrane region" description="Helical" evidence="14">
    <location>
        <begin position="68"/>
        <end position="91"/>
    </location>
</feature>
<feature type="transmembrane region" description="Helical" evidence="14">
    <location>
        <begin position="37"/>
        <end position="56"/>
    </location>
</feature>
<dbReference type="Pfam" id="PF00474">
    <property type="entry name" value="SSF"/>
    <property type="match status" value="1"/>
</dbReference>
<dbReference type="InterPro" id="IPR038377">
    <property type="entry name" value="Na/Glc_symporter_sf"/>
</dbReference>
<feature type="transmembrane region" description="Helical" evidence="14">
    <location>
        <begin position="349"/>
        <end position="371"/>
    </location>
</feature>
<keyword evidence="6" id="KW-0769">Symport</keyword>
<dbReference type="GO" id="GO:0015293">
    <property type="term" value="F:symporter activity"/>
    <property type="evidence" value="ECO:0007669"/>
    <property type="project" value="UniProtKB-KW"/>
</dbReference>
<dbReference type="GO" id="GO:0006814">
    <property type="term" value="P:sodium ion transport"/>
    <property type="evidence" value="ECO:0007669"/>
    <property type="project" value="UniProtKB-KW"/>
</dbReference>
<feature type="transmembrane region" description="Helical" evidence="14">
    <location>
        <begin position="182"/>
        <end position="203"/>
    </location>
</feature>
<dbReference type="PANTHER" id="PTHR48086:SF3">
    <property type="entry name" value="SODIUM_PROLINE SYMPORTER"/>
    <property type="match status" value="1"/>
</dbReference>